<reference evidence="3" key="1">
    <citation type="journal article" date="2015" name="Proc. Natl. Acad. Sci. U.S.A.">
        <title>Networks of energetic and metabolic interactions define dynamics in microbial communities.</title>
        <authorList>
            <person name="Embree M."/>
            <person name="Liu J.K."/>
            <person name="Al-Bassam M.M."/>
            <person name="Zengler K."/>
        </authorList>
    </citation>
    <scope>NUCLEOTIDE SEQUENCE</scope>
</reference>
<accession>A0A0W8EAA4</accession>
<evidence type="ECO:0000256" key="1">
    <source>
        <dbReference type="SAM" id="Phobius"/>
    </source>
</evidence>
<keyword evidence="1" id="KW-0812">Transmembrane</keyword>
<dbReference type="EMBL" id="LNQE01001815">
    <property type="protein sequence ID" value="KUG05398.1"/>
    <property type="molecule type" value="Genomic_DNA"/>
</dbReference>
<organism evidence="3">
    <name type="scientific">hydrocarbon metagenome</name>
    <dbReference type="NCBI Taxonomy" id="938273"/>
    <lineage>
        <taxon>unclassified sequences</taxon>
        <taxon>metagenomes</taxon>
        <taxon>ecological metagenomes</taxon>
    </lineage>
</organism>
<gene>
    <name evidence="3" type="ORF">ASZ90_017170</name>
    <name evidence="2" type="ORF">ASZ90_019400</name>
</gene>
<comment type="caution">
    <text evidence="3">The sequence shown here is derived from an EMBL/GenBank/DDBJ whole genome shotgun (WGS) entry which is preliminary data.</text>
</comment>
<keyword evidence="1" id="KW-1133">Transmembrane helix</keyword>
<sequence length="48" mass="5553">MYECHEYCYLSQNVPSSGLYARSELSNIDEYGVLLWILFGLILYGILC</sequence>
<name>A0A0W8EAA4_9ZZZZ</name>
<protein>
    <submittedName>
        <fullName evidence="3">Uncharacterized protein</fullName>
    </submittedName>
</protein>
<feature type="transmembrane region" description="Helical" evidence="1">
    <location>
        <begin position="31"/>
        <end position="47"/>
    </location>
</feature>
<dbReference type="AlphaFoldDB" id="A0A0W8EAA4"/>
<dbReference type="EMBL" id="LNQE01001889">
    <property type="protein sequence ID" value="KUG03192.1"/>
    <property type="molecule type" value="Genomic_DNA"/>
</dbReference>
<keyword evidence="1" id="KW-0472">Membrane</keyword>
<evidence type="ECO:0000313" key="3">
    <source>
        <dbReference type="EMBL" id="KUG05398.1"/>
    </source>
</evidence>
<evidence type="ECO:0000313" key="2">
    <source>
        <dbReference type="EMBL" id="KUG03192.1"/>
    </source>
</evidence>
<proteinExistence type="predicted"/>